<protein>
    <submittedName>
        <fullName evidence="1">Uncharacterized protein</fullName>
    </submittedName>
</protein>
<evidence type="ECO:0000313" key="1">
    <source>
        <dbReference type="EMBL" id="CAD7026850.1"/>
    </source>
</evidence>
<accession>A0ABM8PFA4</accession>
<dbReference type="EMBL" id="CABFWF030000006">
    <property type="protein sequence ID" value="CAD7026850.1"/>
    <property type="molecule type" value="Genomic_DNA"/>
</dbReference>
<reference evidence="1 2" key="1">
    <citation type="submission" date="2020-11" db="EMBL/GenBank/DDBJ databases">
        <authorList>
            <person name="Lassalle F."/>
        </authorList>
    </citation>
    <scope>NUCLEOTIDE SEQUENCE [LARGE SCALE GENOMIC DNA]</scope>
    <source>
        <strain evidence="1 2">JC140</strain>
    </source>
</reference>
<dbReference type="Proteomes" id="UP000606921">
    <property type="component" value="Unassembled WGS sequence"/>
</dbReference>
<organism evidence="1 2">
    <name type="scientific">Pseudorhizobium endolithicum</name>
    <dbReference type="NCBI Taxonomy" id="1191678"/>
    <lineage>
        <taxon>Bacteria</taxon>
        <taxon>Pseudomonadati</taxon>
        <taxon>Pseudomonadota</taxon>
        <taxon>Alphaproteobacteria</taxon>
        <taxon>Hyphomicrobiales</taxon>
        <taxon>Rhizobiaceae</taxon>
        <taxon>Rhizobium/Agrobacterium group</taxon>
        <taxon>Pseudorhizobium</taxon>
    </lineage>
</organism>
<gene>
    <name evidence="1" type="ORF">REJC140_02426</name>
</gene>
<keyword evidence="2" id="KW-1185">Reference proteome</keyword>
<comment type="caution">
    <text evidence="1">The sequence shown here is derived from an EMBL/GenBank/DDBJ whole genome shotgun (WGS) entry which is preliminary data.</text>
</comment>
<evidence type="ECO:0000313" key="2">
    <source>
        <dbReference type="Proteomes" id="UP000606921"/>
    </source>
</evidence>
<proteinExistence type="predicted"/>
<sequence>MMATGFRLVLATLILVGPLAAVAIGTNVQGLAPKQGAGFVLFVSLQRQSMS</sequence>
<name>A0ABM8PFA4_9HYPH</name>